<organism evidence="1 2">
    <name type="scientific">Ammonifex degensii (strain DSM 10501 / KC4)</name>
    <dbReference type="NCBI Taxonomy" id="429009"/>
    <lineage>
        <taxon>Bacteria</taxon>
        <taxon>Bacillati</taxon>
        <taxon>Bacillota</taxon>
        <taxon>Clostridia</taxon>
        <taxon>Thermoanaerobacterales</taxon>
        <taxon>Thermoanaerobacteraceae</taxon>
        <taxon>Ammonifex</taxon>
    </lineage>
</organism>
<dbReference type="EMBL" id="CP001785">
    <property type="protein sequence ID" value="ACX52052.1"/>
    <property type="molecule type" value="Genomic_DNA"/>
</dbReference>
<protein>
    <recommendedName>
        <fullName evidence="3">CRISPR type III-B/RAMP module-associated protein Cmr5</fullName>
    </recommendedName>
</protein>
<dbReference type="HOGENOM" id="CLU_140162_1_0_9"/>
<dbReference type="STRING" id="429009.Adeg_0916"/>
<proteinExistence type="predicted"/>
<reference evidence="1 2" key="1">
    <citation type="submission" date="2009-10" db="EMBL/GenBank/DDBJ databases">
        <title>Complete sequence of chromosome of Ammonifex degensii KC4.</title>
        <authorList>
            <consortium name="US DOE Joint Genome Institute"/>
            <person name="Kerfeld C."/>
            <person name="Goodner B."/>
            <person name="Huber H."/>
            <person name="Stetter K."/>
            <person name="Lucas S."/>
            <person name="Copeland A."/>
            <person name="Lapidus A."/>
            <person name="Glavina del Rio T."/>
            <person name="Dalin E."/>
            <person name="Tice H."/>
            <person name="Bruce D."/>
            <person name="Goodwin L."/>
            <person name="Pitluck S."/>
            <person name="Saunders E."/>
            <person name="Brettin T."/>
            <person name="Detter J.C."/>
            <person name="Han C."/>
            <person name="Larimer F."/>
            <person name="Land M."/>
            <person name="Hauser L."/>
            <person name="Kyrpides N."/>
            <person name="Ovchinnikova G."/>
            <person name="Richardson P."/>
        </authorList>
    </citation>
    <scope>NUCLEOTIDE SEQUENCE [LARGE SCALE GENOMIC DNA]</scope>
    <source>
        <strain evidence="2">DSM 10501 / KC4</strain>
    </source>
</reference>
<sequence length="126" mass="14286">MRETQMTNLDIQCAELGYQLAGIKDMGERILNAALTVLEEQGPYAMFLYVKARHKDVADQFNRCCAQFLKKIFERRFSGNDTVLDVLDMVKSLAGNLDDLLFACDLLRIALSYARYHLKVKEGGTS</sequence>
<evidence type="ECO:0000313" key="1">
    <source>
        <dbReference type="EMBL" id="ACX52052.1"/>
    </source>
</evidence>
<dbReference type="AlphaFoldDB" id="C9RCS5"/>
<keyword evidence="2" id="KW-1185">Reference proteome</keyword>
<dbReference type="eggNOG" id="ENOG5030M05">
    <property type="taxonomic scope" value="Bacteria"/>
</dbReference>
<dbReference type="OrthoDB" id="48984at2"/>
<evidence type="ECO:0000313" key="2">
    <source>
        <dbReference type="Proteomes" id="UP000002620"/>
    </source>
</evidence>
<gene>
    <name evidence="1" type="ordered locus">Adeg_0916</name>
</gene>
<name>C9RCS5_AMMDK</name>
<dbReference type="KEGG" id="adg:Adeg_0916"/>
<dbReference type="Proteomes" id="UP000002620">
    <property type="component" value="Chromosome"/>
</dbReference>
<accession>C9RCS5</accession>
<evidence type="ECO:0008006" key="3">
    <source>
        <dbReference type="Google" id="ProtNLM"/>
    </source>
</evidence>